<dbReference type="Gene3D" id="2.60.220.30">
    <property type="match status" value="1"/>
</dbReference>
<keyword evidence="3" id="KW-0539">Nucleus</keyword>
<dbReference type="AlphaFoldDB" id="A0A8C4Q5B1"/>
<dbReference type="PANTHER" id="PTHR15603">
    <property type="entry name" value="SH3 DOMAIN-CONTAINING PROTEIN"/>
    <property type="match status" value="1"/>
</dbReference>
<dbReference type="Pfam" id="PF23637">
    <property type="entry name" value="SH3BP4_C"/>
    <property type="match status" value="1"/>
</dbReference>
<keyword evidence="9" id="KW-1185">Reference proteome</keyword>
<feature type="region of interest" description="Disordered" evidence="5">
    <location>
        <begin position="789"/>
        <end position="827"/>
    </location>
</feature>
<evidence type="ECO:0000313" key="9">
    <source>
        <dbReference type="Proteomes" id="UP000694388"/>
    </source>
</evidence>
<reference evidence="8" key="1">
    <citation type="submission" date="2025-08" db="UniProtKB">
        <authorList>
            <consortium name="Ensembl"/>
        </authorList>
    </citation>
    <scope>IDENTIFICATION</scope>
</reference>
<protein>
    <recommendedName>
        <fullName evidence="10">SH3 domain-containing protein</fullName>
    </recommendedName>
</protein>
<feature type="domain" description="ZU5" evidence="7">
    <location>
        <begin position="432"/>
        <end position="571"/>
    </location>
</feature>
<evidence type="ECO:0008006" key="10">
    <source>
        <dbReference type="Google" id="ProtNLM"/>
    </source>
</evidence>
<dbReference type="InterPro" id="IPR056183">
    <property type="entry name" value="DEATH_SH3BP4"/>
</dbReference>
<dbReference type="InterPro" id="IPR000906">
    <property type="entry name" value="ZU5_dom"/>
</dbReference>
<dbReference type="SUPFAM" id="SSF50044">
    <property type="entry name" value="SH3-domain"/>
    <property type="match status" value="1"/>
</dbReference>
<evidence type="ECO:0000256" key="2">
    <source>
        <dbReference type="ARBA" id="ARBA00022443"/>
    </source>
</evidence>
<dbReference type="InterPro" id="IPR036028">
    <property type="entry name" value="SH3-like_dom_sf"/>
</dbReference>
<dbReference type="PROSITE" id="PS51145">
    <property type="entry name" value="ZU5"/>
    <property type="match status" value="1"/>
</dbReference>
<name>A0A8C4Q5B1_EPTBU</name>
<dbReference type="InterPro" id="IPR056181">
    <property type="entry name" value="SH3BP4_C"/>
</dbReference>
<evidence type="ECO:0000256" key="4">
    <source>
        <dbReference type="PROSITE-ProRule" id="PRU00192"/>
    </source>
</evidence>
<reference evidence="8" key="2">
    <citation type="submission" date="2025-09" db="UniProtKB">
        <authorList>
            <consortium name="Ensembl"/>
        </authorList>
    </citation>
    <scope>IDENTIFICATION</scope>
</reference>
<feature type="compositionally biased region" description="Pro residues" evidence="5">
    <location>
        <begin position="814"/>
        <end position="827"/>
    </location>
</feature>
<dbReference type="Proteomes" id="UP000694388">
    <property type="component" value="Unplaced"/>
</dbReference>
<dbReference type="InterPro" id="IPR001452">
    <property type="entry name" value="SH3_domain"/>
</dbReference>
<comment type="subcellular location">
    <subcellularLocation>
        <location evidence="1">Nucleus</location>
    </subcellularLocation>
</comment>
<evidence type="ECO:0000259" key="6">
    <source>
        <dbReference type="PROSITE" id="PS50002"/>
    </source>
</evidence>
<dbReference type="PANTHER" id="PTHR15603:SF4">
    <property type="entry name" value="SH3 DOMAIN-BINDING PROTEIN 4-LIKE"/>
    <property type="match status" value="1"/>
</dbReference>
<feature type="domain" description="SH3" evidence="6">
    <location>
        <begin position="838"/>
        <end position="908"/>
    </location>
</feature>
<proteinExistence type="predicted"/>
<dbReference type="Pfam" id="PF07653">
    <property type="entry name" value="SH3_2"/>
    <property type="match status" value="1"/>
</dbReference>
<keyword evidence="2 4" id="KW-0728">SH3 domain</keyword>
<evidence type="ECO:0000313" key="8">
    <source>
        <dbReference type="Ensembl" id="ENSEBUP00000010077.1"/>
    </source>
</evidence>
<feature type="domain" description="SH3" evidence="6">
    <location>
        <begin position="63"/>
        <end position="122"/>
    </location>
</feature>
<feature type="region of interest" description="Disordered" evidence="5">
    <location>
        <begin position="39"/>
        <end position="58"/>
    </location>
</feature>
<evidence type="ECO:0000256" key="1">
    <source>
        <dbReference type="ARBA" id="ARBA00004123"/>
    </source>
</evidence>
<dbReference type="Ensembl" id="ENSEBUT00000010616.1">
    <property type="protein sequence ID" value="ENSEBUP00000010077.1"/>
    <property type="gene ID" value="ENSEBUG00000006461.1"/>
</dbReference>
<dbReference type="InterPro" id="IPR056182">
    <property type="entry name" value="UPA_SH3BP4"/>
</dbReference>
<dbReference type="Pfam" id="PF23640">
    <property type="entry name" value="UPA_SH3BP4"/>
    <property type="match status" value="1"/>
</dbReference>
<evidence type="ECO:0000256" key="5">
    <source>
        <dbReference type="SAM" id="MobiDB-lite"/>
    </source>
</evidence>
<dbReference type="GeneTree" id="ENSGT00390000013151"/>
<dbReference type="PROSITE" id="PS50002">
    <property type="entry name" value="SH3"/>
    <property type="match status" value="2"/>
</dbReference>
<organism evidence="8 9">
    <name type="scientific">Eptatretus burgeri</name>
    <name type="common">Inshore hagfish</name>
    <dbReference type="NCBI Taxonomy" id="7764"/>
    <lineage>
        <taxon>Eukaryota</taxon>
        <taxon>Metazoa</taxon>
        <taxon>Chordata</taxon>
        <taxon>Craniata</taxon>
        <taxon>Vertebrata</taxon>
        <taxon>Cyclostomata</taxon>
        <taxon>Myxini</taxon>
        <taxon>Myxiniformes</taxon>
        <taxon>Myxinidae</taxon>
        <taxon>Eptatretinae</taxon>
        <taxon>Eptatretus</taxon>
    </lineage>
</organism>
<dbReference type="Pfam" id="PF24094">
    <property type="entry name" value="DEATH_SH3BP4"/>
    <property type="match status" value="1"/>
</dbReference>
<accession>A0A8C4Q5B1</accession>
<dbReference type="SMART" id="SM00326">
    <property type="entry name" value="SH3"/>
    <property type="match status" value="2"/>
</dbReference>
<evidence type="ECO:0000256" key="3">
    <source>
        <dbReference type="ARBA" id="ARBA00023242"/>
    </source>
</evidence>
<dbReference type="GO" id="GO:0005737">
    <property type="term" value="C:cytoplasm"/>
    <property type="evidence" value="ECO:0007669"/>
    <property type="project" value="TreeGrafter"/>
</dbReference>
<evidence type="ECO:0000259" key="7">
    <source>
        <dbReference type="PROSITE" id="PS51145"/>
    </source>
</evidence>
<dbReference type="Gene3D" id="2.30.30.40">
    <property type="entry name" value="SH3 Domains"/>
    <property type="match status" value="1"/>
</dbReference>
<dbReference type="GO" id="GO:0005634">
    <property type="term" value="C:nucleus"/>
    <property type="evidence" value="ECO:0007669"/>
    <property type="project" value="UniProtKB-SubCell"/>
</dbReference>
<sequence length="1142" mass="127180">MRSNALNPSNNCPWTARKAMAANRINRDNPNDFTRCKSEGDLIDFSDPHPSQGSAKHGGPAPFCLQEVVAIQDHTANTLATLCFSRGEHLYVLDSSGPAWWYARNNHNAGYIPASHVRPVMNGGLQRTILADSGMVDNFWDSDDVHLTKEQDSGKTASPLSINSTTSNLVKTQDDEQHSPVNHQEGRHNELLIDLAFEPKMTNVAEENDAFPTMNNHQRCSSVNRTDVRTAFSSTLERRMTVSGTSNPFWRIAAISNPFLNHMNVNDSPNTFSETSENNLLDDPLIDISDTMLATPDPSMIQVTSPVVKERFIGKEDLISLYGSPFSRDWTENNKSVDNLLSPMIEPPHRSSEPRQRSKSLAELFATKEMINGYCSEGTFSPIGLACTSKPELLQDNRQAFREAWLKHRQLTRSCTDLGKTPASIPHQPLIVQTSGHLDSAGGSVQIPDTSITLHVPAGHIWPGGTRQVSLKALLDPPLKLSGHCSTVITPLLQVFLGDPPPLKPPMLEMKVSATVKPDTESQDATEIVCFTGTSQDGPFQPLPDPCIHGDLLQVFLKSTLQSTYVVVVARIKTFDTVMTNCSNPAQDSSPLSKVNAVQEESKVVCEKLINIDFEQNIHQQLAFRQSEPSGAPAQKTGVWNFLHRKLTVGLYGPAQLPHSFTAILAIFGHQEAPRTMPLCDAAHEGKSKKGAKSDNLMLWGKHEFVLSNPQDLELSLFASESIVQLVEKSRSVRSFHLRLGRVCRLLFPIRLQGESAWPHFSLRVQIRDQSGDLLSQFSVAAPTRVLSKSKSSSQRRFLKRREQNSVKTQSSTPSPPPPPPPPLPPIKAPIFQDRSMVLPRYAIALCTISRQNKSPYLLEYRKGDVFGLLSEERLQVRGHRKVKQWFVAYVTGRLGLVHCKNVKVLEPQLSKRCPNNVPLSTGILLDLLLRPCRHLTYSYVTLRATVSEGVADWKMLAHALGYNKNELDMSPRLAEKNEAENVAAVLDKLRKDCNSQELRPRRSFPKELFTALLKLNLQAIFIRCLLDSMLLTLAVQVGAQWKHLAAVLACLSPTEAEAYESPHSKNGLVPSEMRWKPAYDFMVTWRTQAGDSYRDVLQDVHTALDRMREPPTHSWHVPTGLLMLVNGLEVLQAHAFRPNDD</sequence>